<protein>
    <submittedName>
        <fullName evidence="1">Uncharacterized protein</fullName>
    </submittedName>
</protein>
<keyword evidence="2" id="KW-1185">Reference proteome</keyword>
<name>A0A246FGY8_9BACT</name>
<sequence>MKRDIAFRPVEGVAIAIVPDEQAATATPEQPGWQVYLLNDNDEPLDNVLVSSNGYGTGPAGEPIRTSTLRHSLPQVPPRSASPIEAIDPAVFHLHNQYWVSYYLGGQVFDKKFIFAPESIGVDQLMMIPLIDQAGVLHS</sequence>
<evidence type="ECO:0000313" key="1">
    <source>
        <dbReference type="EMBL" id="OWP61807.1"/>
    </source>
</evidence>
<evidence type="ECO:0000313" key="2">
    <source>
        <dbReference type="Proteomes" id="UP000197277"/>
    </source>
</evidence>
<accession>A0A246FGY8</accession>
<comment type="caution">
    <text evidence="1">The sequence shown here is derived from an EMBL/GenBank/DDBJ whole genome shotgun (WGS) entry which is preliminary data.</text>
</comment>
<dbReference type="RefSeq" id="WP_088465734.1">
    <property type="nucleotide sequence ID" value="NZ_NIRR01000042.1"/>
</dbReference>
<organism evidence="1 2">
    <name type="scientific">Hymenobacter amundsenii</name>
    <dbReference type="NCBI Taxonomy" id="2006685"/>
    <lineage>
        <taxon>Bacteria</taxon>
        <taxon>Pseudomonadati</taxon>
        <taxon>Bacteroidota</taxon>
        <taxon>Cytophagia</taxon>
        <taxon>Cytophagales</taxon>
        <taxon>Hymenobacteraceae</taxon>
        <taxon>Hymenobacter</taxon>
    </lineage>
</organism>
<gene>
    <name evidence="1" type="ORF">CDA63_17390</name>
</gene>
<dbReference type="EMBL" id="NIRR01000042">
    <property type="protein sequence ID" value="OWP61807.1"/>
    <property type="molecule type" value="Genomic_DNA"/>
</dbReference>
<dbReference type="Proteomes" id="UP000197277">
    <property type="component" value="Unassembled WGS sequence"/>
</dbReference>
<proteinExistence type="predicted"/>
<dbReference type="AlphaFoldDB" id="A0A246FGY8"/>
<dbReference type="OrthoDB" id="953239at2"/>
<reference evidence="1 2" key="1">
    <citation type="submission" date="2017-06" db="EMBL/GenBank/DDBJ databases">
        <title>Hymenobacter amundsenii sp. nov. isolated from regoliths in Antarctica.</title>
        <authorList>
            <person name="Sedlacek I."/>
            <person name="Kralova S."/>
            <person name="Pantucek R."/>
            <person name="Svec P."/>
            <person name="Holochova P."/>
            <person name="Stankova E."/>
            <person name="Vrbovska V."/>
            <person name="Busse H.-J."/>
        </authorList>
    </citation>
    <scope>NUCLEOTIDE SEQUENCE [LARGE SCALE GENOMIC DNA]</scope>
    <source>
        <strain evidence="1 2">CCM 8682</strain>
    </source>
</reference>